<gene>
    <name evidence="3" type="ORF">EDD71_102133</name>
</gene>
<evidence type="ECO:0000256" key="1">
    <source>
        <dbReference type="SAM" id="MobiDB-lite"/>
    </source>
</evidence>
<comment type="caution">
    <text evidence="3">The sequence shown here is derived from an EMBL/GenBank/DDBJ whole genome shotgun (WGS) entry which is preliminary data.</text>
</comment>
<keyword evidence="2" id="KW-0732">Signal</keyword>
<keyword evidence="4" id="KW-1185">Reference proteome</keyword>
<dbReference type="SUPFAM" id="SSF50969">
    <property type="entry name" value="YVTN repeat-like/Quinoprotein amine dehydrogenase"/>
    <property type="match status" value="1"/>
</dbReference>
<dbReference type="OrthoDB" id="1950593at2"/>
<accession>A0A4R7KTN2</accession>
<reference evidence="3 4" key="1">
    <citation type="submission" date="2019-03" db="EMBL/GenBank/DDBJ databases">
        <title>Genomic Encyclopedia of Type Strains, Phase IV (KMG-IV): sequencing the most valuable type-strain genomes for metagenomic binning, comparative biology and taxonomic classification.</title>
        <authorList>
            <person name="Goeker M."/>
        </authorList>
    </citation>
    <scope>NUCLEOTIDE SEQUENCE [LARGE SCALE GENOMIC DNA]</scope>
    <source>
        <strain evidence="3 4">DSM 24455</strain>
    </source>
</reference>
<feature type="chain" id="PRO_5038509196" evidence="2">
    <location>
        <begin position="19"/>
        <end position="386"/>
    </location>
</feature>
<feature type="compositionally biased region" description="Basic and acidic residues" evidence="1">
    <location>
        <begin position="232"/>
        <end position="265"/>
    </location>
</feature>
<feature type="signal peptide" evidence="2">
    <location>
        <begin position="1"/>
        <end position="18"/>
    </location>
</feature>
<proteinExistence type="predicted"/>
<evidence type="ECO:0000313" key="3">
    <source>
        <dbReference type="EMBL" id="TDT63373.1"/>
    </source>
</evidence>
<dbReference type="Proteomes" id="UP000295325">
    <property type="component" value="Unassembled WGS sequence"/>
</dbReference>
<evidence type="ECO:0000256" key="2">
    <source>
        <dbReference type="SAM" id="SignalP"/>
    </source>
</evidence>
<dbReference type="AlphaFoldDB" id="A0A4R7KTN2"/>
<dbReference type="PROSITE" id="PS51257">
    <property type="entry name" value="PROKAR_LIPOPROTEIN"/>
    <property type="match status" value="1"/>
</dbReference>
<evidence type="ECO:0000313" key="4">
    <source>
        <dbReference type="Proteomes" id="UP000295325"/>
    </source>
</evidence>
<dbReference type="InterPro" id="IPR011044">
    <property type="entry name" value="Quino_amine_DH_bsu"/>
</dbReference>
<organism evidence="3 4">
    <name type="scientific">Fonticella tunisiensis</name>
    <dbReference type="NCBI Taxonomy" id="1096341"/>
    <lineage>
        <taxon>Bacteria</taxon>
        <taxon>Bacillati</taxon>
        <taxon>Bacillota</taxon>
        <taxon>Clostridia</taxon>
        <taxon>Eubacteriales</taxon>
        <taxon>Clostridiaceae</taxon>
        <taxon>Fonticella</taxon>
    </lineage>
</organism>
<feature type="region of interest" description="Disordered" evidence="1">
    <location>
        <begin position="225"/>
        <end position="265"/>
    </location>
</feature>
<dbReference type="EMBL" id="SOAZ01000002">
    <property type="protein sequence ID" value="TDT63373.1"/>
    <property type="molecule type" value="Genomic_DNA"/>
</dbReference>
<sequence>MKKLALILVLVMSIFFTACPGPEEEGEKGEGTNNVQTKEINMQSAKEFMDNYMRYVIKMDMDVMRSFYTKRFREQIKDIPKTNNPHPIGYSVGEGENKGENGEFTVKIFNGSTGSPYYSSDTYKYKIVMEDGKMLIDDITKEKEVEVYGKGKNLLMKEGGDVEERYILSVDELPSYASPLASPERKLAVSKDGLGPCALSPDERSIVITSTGKNSLVVTGEFQEAESAMKQQEGDKKTGGKEDKKGGKGEEENGGKEEDKEEKQDIDKNILQKAEVKLNPVDVYVDAKINTITFSPDGKIFAVQIAPVGGLDQIKLYRSDKGEPIKTYKINTNFRSDRFSLTNPYFTSPEALSFTVTAVSGAQAEESALEGEWSYDIKSDNLKKTR</sequence>
<name>A0A4R7KTN2_9CLOT</name>
<dbReference type="RefSeq" id="WP_133627027.1">
    <property type="nucleotide sequence ID" value="NZ_SOAZ01000002.1"/>
</dbReference>
<protein>
    <submittedName>
        <fullName evidence="3">Uncharacterized protein</fullName>
    </submittedName>
</protein>